<evidence type="ECO:0000256" key="6">
    <source>
        <dbReference type="ARBA" id="ARBA00022989"/>
    </source>
</evidence>
<accession>A0A7K6B0V1</accession>
<evidence type="ECO:0000256" key="10">
    <source>
        <dbReference type="ARBA" id="ARBA00023224"/>
    </source>
</evidence>
<dbReference type="Proteomes" id="UP000544127">
    <property type="component" value="Unassembled WGS sequence"/>
</dbReference>
<dbReference type="Gene3D" id="1.20.1070.10">
    <property type="entry name" value="Rhodopsin 7-helix transmembrane proteins"/>
    <property type="match status" value="1"/>
</dbReference>
<keyword evidence="5 12" id="KW-0812">Transmembrane</keyword>
<dbReference type="OrthoDB" id="8876749at2759"/>
<organism evidence="14 15">
    <name type="scientific">Upupa epops</name>
    <name type="common">Eurasian hoopoe</name>
    <dbReference type="NCBI Taxonomy" id="57439"/>
    <lineage>
        <taxon>Eukaryota</taxon>
        <taxon>Metazoa</taxon>
        <taxon>Chordata</taxon>
        <taxon>Craniata</taxon>
        <taxon>Vertebrata</taxon>
        <taxon>Euteleostomi</taxon>
        <taxon>Archelosauria</taxon>
        <taxon>Archosauria</taxon>
        <taxon>Dinosauria</taxon>
        <taxon>Saurischia</taxon>
        <taxon>Theropoda</taxon>
        <taxon>Coelurosauria</taxon>
        <taxon>Aves</taxon>
        <taxon>Neognathae</taxon>
        <taxon>Neoaves</taxon>
        <taxon>Telluraves</taxon>
        <taxon>Coraciimorphae</taxon>
        <taxon>Bucerotiformes</taxon>
        <taxon>Upupidae</taxon>
        <taxon>Upupa</taxon>
    </lineage>
</organism>
<dbReference type="EMBL" id="VZRI01007876">
    <property type="protein sequence ID" value="NWU95893.1"/>
    <property type="molecule type" value="Genomic_DNA"/>
</dbReference>
<comment type="similarity">
    <text evidence="2 11">Belongs to the G-protein coupled receptor T2R family.</text>
</comment>
<evidence type="ECO:0000313" key="15">
    <source>
        <dbReference type="Proteomes" id="UP000544127"/>
    </source>
</evidence>
<feature type="non-terminal residue" evidence="14">
    <location>
        <position position="310"/>
    </location>
</feature>
<evidence type="ECO:0000256" key="1">
    <source>
        <dbReference type="ARBA" id="ARBA00004141"/>
    </source>
</evidence>
<protein>
    <recommendedName>
        <fullName evidence="12">Taste receptor type 2</fullName>
    </recommendedName>
</protein>
<keyword evidence="3 12" id="KW-0919">Taste</keyword>
<proteinExistence type="inferred from homology"/>
<dbReference type="PANTHER" id="PTHR11394:SF47">
    <property type="entry name" value="TASTE RECEPTOR TYPE 2 MEMBER 40"/>
    <property type="match status" value="1"/>
</dbReference>
<keyword evidence="7 12" id="KW-0297">G-protein coupled receptor</keyword>
<evidence type="ECO:0000256" key="9">
    <source>
        <dbReference type="ARBA" id="ARBA00023170"/>
    </source>
</evidence>
<feature type="transmembrane region" description="Helical" evidence="13">
    <location>
        <begin position="94"/>
        <end position="112"/>
    </location>
</feature>
<dbReference type="GO" id="GO:0016020">
    <property type="term" value="C:membrane"/>
    <property type="evidence" value="ECO:0007669"/>
    <property type="project" value="UniProtKB-SubCell"/>
</dbReference>
<evidence type="ECO:0000256" key="8">
    <source>
        <dbReference type="ARBA" id="ARBA00023136"/>
    </source>
</evidence>
<keyword evidence="10 12" id="KW-0807">Transducer</keyword>
<feature type="transmembrane region" description="Helical" evidence="13">
    <location>
        <begin position="132"/>
        <end position="152"/>
    </location>
</feature>
<evidence type="ECO:0000313" key="14">
    <source>
        <dbReference type="EMBL" id="NWU95893.1"/>
    </source>
</evidence>
<dbReference type="PANTHER" id="PTHR11394">
    <property type="entry name" value="TASTE RECEPTOR TYPE 2"/>
    <property type="match status" value="1"/>
</dbReference>
<feature type="transmembrane region" description="Helical" evidence="13">
    <location>
        <begin position="51"/>
        <end position="74"/>
    </location>
</feature>
<keyword evidence="15" id="KW-1185">Reference proteome</keyword>
<keyword evidence="9 12" id="KW-0675">Receptor</keyword>
<dbReference type="GO" id="GO:0033038">
    <property type="term" value="F:bitter taste receptor activity"/>
    <property type="evidence" value="ECO:0007669"/>
    <property type="project" value="InterPro"/>
</dbReference>
<evidence type="ECO:0000256" key="12">
    <source>
        <dbReference type="RuleBase" id="RU004424"/>
    </source>
</evidence>
<feature type="non-terminal residue" evidence="14">
    <location>
        <position position="1"/>
    </location>
</feature>
<evidence type="ECO:0000256" key="5">
    <source>
        <dbReference type="ARBA" id="ARBA00022692"/>
    </source>
</evidence>
<comment type="subcellular location">
    <subcellularLocation>
        <location evidence="1 12">Membrane</location>
        <topology evidence="1 12">Multi-pass membrane protein</topology>
    </subcellularLocation>
</comment>
<evidence type="ECO:0000256" key="7">
    <source>
        <dbReference type="ARBA" id="ARBA00023040"/>
    </source>
</evidence>
<sequence>DKFNATSYDVMTVVIISLQTFAGMWINAFIVSVLGLAWVIKKSFNSNEKILFFLGCSRFCYLATSWLYAFLSIIYPSCFYVHPVPPMMEAIQSFLNSSNMWASACLCVFYCIKIANFRHIVFTFLKAKIDRIVPGLLLVSVLVSLIVSILVYDISETALFKKFNSSSENFWKLHVRLDEYIIPGFFISGSIFASAFTAAILSALLLLFSLWRHKRKMQTNSVKDLSMDAHIKAMKTILFFIFIYSINFTCYILTLIYALKKEIIVTFVVLIFRYALSSVHSLILIFSNPKLKKTLIRTVACLKCKVFMRQ</sequence>
<evidence type="ECO:0000256" key="11">
    <source>
        <dbReference type="RuleBase" id="RU004423"/>
    </source>
</evidence>
<gene>
    <name evidence="14" type="primary">Tas2r9_0</name>
    <name evidence="14" type="ORF">UPUEPO_R04322</name>
</gene>
<feature type="transmembrane region" description="Helical" evidence="13">
    <location>
        <begin position="12"/>
        <end position="39"/>
    </location>
</feature>
<dbReference type="InterPro" id="IPR007960">
    <property type="entry name" value="TAS2R"/>
</dbReference>
<keyword evidence="8 12" id="KW-0472">Membrane</keyword>
<keyword evidence="6 13" id="KW-1133">Transmembrane helix</keyword>
<feature type="transmembrane region" description="Helical" evidence="13">
    <location>
        <begin position="237"/>
        <end position="257"/>
    </location>
</feature>
<dbReference type="GO" id="GO:0004930">
    <property type="term" value="F:G protein-coupled receptor activity"/>
    <property type="evidence" value="ECO:0007669"/>
    <property type="project" value="UniProtKB-KW"/>
</dbReference>
<dbReference type="SUPFAM" id="SSF81321">
    <property type="entry name" value="Family A G protein-coupled receptor-like"/>
    <property type="match status" value="1"/>
</dbReference>
<keyword evidence="4 12" id="KW-0716">Sensory transduction</keyword>
<dbReference type="FunFam" id="1.20.1070.10:FF:000055">
    <property type="entry name" value="Taste receptor type 2"/>
    <property type="match status" value="1"/>
</dbReference>
<reference evidence="14 15" key="1">
    <citation type="submission" date="2019-09" db="EMBL/GenBank/DDBJ databases">
        <title>Bird 10,000 Genomes (B10K) Project - Family phase.</title>
        <authorList>
            <person name="Zhang G."/>
        </authorList>
    </citation>
    <scope>NUCLEOTIDE SEQUENCE [LARGE SCALE GENOMIC DNA]</scope>
    <source>
        <strain evidence="14">B10K-DU-012-37</strain>
    </source>
</reference>
<feature type="transmembrane region" description="Helical" evidence="13">
    <location>
        <begin position="263"/>
        <end position="287"/>
    </location>
</feature>
<evidence type="ECO:0000256" key="13">
    <source>
        <dbReference type="SAM" id="Phobius"/>
    </source>
</evidence>
<dbReference type="AlphaFoldDB" id="A0A7K6B0V1"/>
<evidence type="ECO:0000256" key="3">
    <source>
        <dbReference type="ARBA" id="ARBA00022480"/>
    </source>
</evidence>
<comment type="caution">
    <text evidence="14">The sequence shown here is derived from an EMBL/GenBank/DDBJ whole genome shotgun (WGS) entry which is preliminary data.</text>
</comment>
<evidence type="ECO:0000256" key="2">
    <source>
        <dbReference type="ARBA" id="ARBA00007376"/>
    </source>
</evidence>
<dbReference type="Pfam" id="PF05296">
    <property type="entry name" value="TAS2R"/>
    <property type="match status" value="1"/>
</dbReference>
<evidence type="ECO:0000256" key="4">
    <source>
        <dbReference type="ARBA" id="ARBA00022606"/>
    </source>
</evidence>
<feature type="transmembrane region" description="Helical" evidence="13">
    <location>
        <begin position="180"/>
        <end position="208"/>
    </location>
</feature>
<name>A0A7K6B0V1_UPUEP</name>